<dbReference type="SUPFAM" id="SSF52980">
    <property type="entry name" value="Restriction endonuclease-like"/>
    <property type="match status" value="1"/>
</dbReference>
<dbReference type="GO" id="GO:0004519">
    <property type="term" value="F:endonuclease activity"/>
    <property type="evidence" value="ECO:0007669"/>
    <property type="project" value="UniProtKB-KW"/>
</dbReference>
<dbReference type="Proteomes" id="UP000070319">
    <property type="component" value="Unassembled WGS sequence"/>
</dbReference>
<keyword evidence="1" id="KW-0255">Endonuclease</keyword>
<name>A0A139LQE1_9BACE</name>
<comment type="caution">
    <text evidence="1">The sequence shown here is derived from an EMBL/GenBank/DDBJ whole genome shotgun (WGS) entry which is preliminary data.</text>
</comment>
<proteinExistence type="predicted"/>
<keyword evidence="1" id="KW-0540">Nuclease</keyword>
<dbReference type="CDD" id="cd22351">
    <property type="entry name" value="PvuII-like"/>
    <property type="match status" value="1"/>
</dbReference>
<dbReference type="Gene3D" id="3.40.210.10">
    <property type="entry name" value="PVUII Endonuclease, subunit A"/>
    <property type="match status" value="1"/>
</dbReference>
<evidence type="ECO:0000313" key="1">
    <source>
        <dbReference type="EMBL" id="KXT53669.1"/>
    </source>
</evidence>
<dbReference type="RefSeq" id="WP_061434802.1">
    <property type="nucleotide sequence ID" value="NZ_JAQEXF010000002.1"/>
</dbReference>
<accession>A0A139LQE1</accession>
<dbReference type="Pfam" id="PF09225">
    <property type="entry name" value="Endonuc-PvuII"/>
    <property type="match status" value="1"/>
</dbReference>
<sequence length="187" mass="21970">MDNIEKLNNLFPHIREYQKLASELYSINDVFQDNGGKLLQVLMITGLQNLDGSREGNDAVDSEGNEYELKSVNINLTQSFSTNHHLNQHIIDKYRKVDWIFAVYKDIELVEIYKMTPEMIEPYYTKWETQYKTTGKDINNPKIPLKFVRENGIEIYKNKEGADFFYAPIINDKEHIELNKIKQGELF</sequence>
<organism evidence="1">
    <name type="scientific">Bacteroides intestinalis</name>
    <dbReference type="NCBI Taxonomy" id="329854"/>
    <lineage>
        <taxon>Bacteria</taxon>
        <taxon>Pseudomonadati</taxon>
        <taxon>Bacteroidota</taxon>
        <taxon>Bacteroidia</taxon>
        <taxon>Bacteroidales</taxon>
        <taxon>Bacteroidaceae</taxon>
        <taxon>Bacteroides</taxon>
    </lineage>
</organism>
<dbReference type="PATRIC" id="fig|329854.7.peg.1321"/>
<evidence type="ECO:0000313" key="2">
    <source>
        <dbReference type="Proteomes" id="UP000070319"/>
    </source>
</evidence>
<dbReference type="InterPro" id="IPR015306">
    <property type="entry name" value="Restrct_endonuc_II_PvuII"/>
</dbReference>
<dbReference type="EMBL" id="LTDF01000053">
    <property type="protein sequence ID" value="KXT53669.1"/>
    <property type="molecule type" value="Genomic_DNA"/>
</dbReference>
<protein>
    <submittedName>
        <fullName evidence="1">Restriction endonuclease PvuII</fullName>
    </submittedName>
</protein>
<dbReference type="AlphaFoldDB" id="A0A139LQE1"/>
<dbReference type="InterPro" id="IPR011335">
    <property type="entry name" value="Restrct_endonuc-II-like"/>
</dbReference>
<keyword evidence="1" id="KW-0378">Hydrolase</keyword>
<dbReference type="InterPro" id="IPR038402">
    <property type="entry name" value="PvuII_sf"/>
</dbReference>
<reference evidence="1 2" key="1">
    <citation type="submission" date="2016-02" db="EMBL/GenBank/DDBJ databases">
        <authorList>
            <person name="Wen L."/>
            <person name="He K."/>
            <person name="Yang H."/>
        </authorList>
    </citation>
    <scope>NUCLEOTIDE SEQUENCE [LARGE SCALE GENOMIC DNA]</scope>
    <source>
        <strain evidence="1 2">KLE1704</strain>
    </source>
</reference>
<gene>
    <name evidence="1" type="ORF">HMPREF2531_01306</name>
</gene>